<reference evidence="1 2" key="1">
    <citation type="journal article" date="2013" name="Stand. Genomic Sci.">
        <title>Genome sequence of the reddish-pigmented Rubellimicrobium thermophilum type strain (DSM 16684(T)), a member of the Roseobacter clade.</title>
        <authorList>
            <person name="Fiebig A."/>
            <person name="Riedel T."/>
            <person name="Gronow S."/>
            <person name="Petersen J."/>
            <person name="Klenk H.P."/>
            <person name="Goker M."/>
        </authorList>
    </citation>
    <scope>NUCLEOTIDE SEQUENCE [LARGE SCALE GENOMIC DNA]</scope>
    <source>
        <strain evidence="1 2">DSM 16684</strain>
    </source>
</reference>
<evidence type="ECO:0000313" key="2">
    <source>
        <dbReference type="Proteomes" id="UP000015346"/>
    </source>
</evidence>
<sequence length="249" mass="27986">MGVRAGKARRWGTVDAVIARFAAAARGRVPRLCPCCGHEGLFTAFGDPPRYDARCPRCGSLERHRLIRLWMDRERPFGPSHRVLHVAPEPQLGPAIRALVARYETADISPRRAPDHLLDICDTGLPDGQYDRIVCNHVLEHVDDIRALAEMFRLLAPGGLVLLTTPIIEGWATTYENSAITAPEERRLHFGQADHLRIYGRDLRDRIRQAGFRLSEFPAMEPDVHRHGLIRGETLFLARKPDPSSEEAA</sequence>
<proteinExistence type="predicted"/>
<dbReference type="EMBL" id="AOLV01000033">
    <property type="protein sequence ID" value="EPX83240.1"/>
    <property type="molecule type" value="Genomic_DNA"/>
</dbReference>
<organism evidence="1 2">
    <name type="scientific">Rubellimicrobium thermophilum DSM 16684</name>
    <dbReference type="NCBI Taxonomy" id="1123069"/>
    <lineage>
        <taxon>Bacteria</taxon>
        <taxon>Pseudomonadati</taxon>
        <taxon>Pseudomonadota</taxon>
        <taxon>Alphaproteobacteria</taxon>
        <taxon>Rhodobacterales</taxon>
        <taxon>Roseobacteraceae</taxon>
        <taxon>Rubellimicrobium</taxon>
    </lineage>
</organism>
<evidence type="ECO:0000313" key="1">
    <source>
        <dbReference type="EMBL" id="EPX83240.1"/>
    </source>
</evidence>
<protein>
    <submittedName>
        <fullName evidence="1">Methyltransferase domain protein</fullName>
    </submittedName>
</protein>
<comment type="caution">
    <text evidence="1">The sequence shown here is derived from an EMBL/GenBank/DDBJ whole genome shotgun (WGS) entry which is preliminary data.</text>
</comment>
<dbReference type="STRING" id="1123069.ruthe_02864"/>
<accession>S9RYZ4</accession>
<dbReference type="Proteomes" id="UP000015346">
    <property type="component" value="Unassembled WGS sequence"/>
</dbReference>
<keyword evidence="1" id="KW-0808">Transferase</keyword>
<gene>
    <name evidence="1" type="ORF">ruthe_02864</name>
</gene>
<dbReference type="GO" id="GO:0008168">
    <property type="term" value="F:methyltransferase activity"/>
    <property type="evidence" value="ECO:0007669"/>
    <property type="project" value="UniProtKB-KW"/>
</dbReference>
<dbReference type="Gene3D" id="3.40.50.150">
    <property type="entry name" value="Vaccinia Virus protein VP39"/>
    <property type="match status" value="1"/>
</dbReference>
<keyword evidence="2" id="KW-1185">Reference proteome</keyword>
<name>S9RYZ4_9RHOB</name>
<dbReference type="GO" id="GO:0032259">
    <property type="term" value="P:methylation"/>
    <property type="evidence" value="ECO:0007669"/>
    <property type="project" value="UniProtKB-KW"/>
</dbReference>
<dbReference type="CDD" id="cd02440">
    <property type="entry name" value="AdoMet_MTases"/>
    <property type="match status" value="1"/>
</dbReference>
<dbReference type="AlphaFoldDB" id="S9RYZ4"/>
<dbReference type="SUPFAM" id="SSF53335">
    <property type="entry name" value="S-adenosyl-L-methionine-dependent methyltransferases"/>
    <property type="match status" value="1"/>
</dbReference>
<dbReference type="Pfam" id="PF13489">
    <property type="entry name" value="Methyltransf_23"/>
    <property type="match status" value="1"/>
</dbReference>
<dbReference type="InterPro" id="IPR029063">
    <property type="entry name" value="SAM-dependent_MTases_sf"/>
</dbReference>
<dbReference type="RefSeq" id="WP_021098929.1">
    <property type="nucleotide sequence ID" value="NZ_KE557324.1"/>
</dbReference>
<dbReference type="OrthoDB" id="9787738at2"/>
<dbReference type="HOGENOM" id="CLU_071512_0_0_5"/>
<keyword evidence="1" id="KW-0489">Methyltransferase</keyword>